<dbReference type="GO" id="GO:0030015">
    <property type="term" value="C:CCR4-NOT core complex"/>
    <property type="evidence" value="ECO:0000318"/>
    <property type="project" value="GO_Central"/>
</dbReference>
<dbReference type="VEuPathDB" id="TrichDB:TVAGG3_0375350"/>
<dbReference type="FunFam" id="1.25.10.10:FF:000661">
    <property type="entry name" value="Cell differentiation family, Rcd1-like containing protein"/>
    <property type="match status" value="1"/>
</dbReference>
<dbReference type="eggNOG" id="KOG3036">
    <property type="taxonomic scope" value="Eukaryota"/>
</dbReference>
<dbReference type="STRING" id="5722.A2FEP5"/>
<proteinExistence type="inferred from homology"/>
<dbReference type="EMBL" id="DS113750">
    <property type="protein sequence ID" value="EAX96625.1"/>
    <property type="molecule type" value="Genomic_DNA"/>
</dbReference>
<protein>
    <submittedName>
        <fullName evidence="2">Cell differentiation family, Rcd1-like containing protein</fullName>
    </submittedName>
</protein>
<dbReference type="Pfam" id="PF04078">
    <property type="entry name" value="Rcd1"/>
    <property type="match status" value="1"/>
</dbReference>
<evidence type="ECO:0000313" key="3">
    <source>
        <dbReference type="Proteomes" id="UP000001542"/>
    </source>
</evidence>
<dbReference type="SUPFAM" id="SSF48371">
    <property type="entry name" value="ARM repeat"/>
    <property type="match status" value="1"/>
</dbReference>
<dbReference type="InterPro" id="IPR016024">
    <property type="entry name" value="ARM-type_fold"/>
</dbReference>
<dbReference type="VEuPathDB" id="TrichDB:TVAG_149000"/>
<gene>
    <name evidence="2" type="ORF">TVAG_149000</name>
</gene>
<name>A2FEP5_TRIV3</name>
<dbReference type="SMR" id="A2FEP5"/>
<dbReference type="GO" id="GO:0017148">
    <property type="term" value="P:negative regulation of translation"/>
    <property type="evidence" value="ECO:0000318"/>
    <property type="project" value="GO_Central"/>
</dbReference>
<dbReference type="InterPro" id="IPR007216">
    <property type="entry name" value="CNOT9"/>
</dbReference>
<dbReference type="InterPro" id="IPR011989">
    <property type="entry name" value="ARM-like"/>
</dbReference>
<dbReference type="GO" id="GO:0006402">
    <property type="term" value="P:mRNA catabolic process"/>
    <property type="evidence" value="ECO:0007669"/>
    <property type="project" value="InterPro"/>
</dbReference>
<dbReference type="Gene3D" id="1.25.10.10">
    <property type="entry name" value="Leucine-rich Repeat Variant"/>
    <property type="match status" value="1"/>
</dbReference>
<dbReference type="PANTHER" id="PTHR12262">
    <property type="entry name" value="CCR4-NOT TRANSCRIPTION COMPLEX SUBUNIT 9"/>
    <property type="match status" value="1"/>
</dbReference>
<dbReference type="KEGG" id="tva:4754398"/>
<dbReference type="OMA" id="RIMESEX"/>
<organism evidence="2 3">
    <name type="scientific">Trichomonas vaginalis (strain ATCC PRA-98 / G3)</name>
    <dbReference type="NCBI Taxonomy" id="412133"/>
    <lineage>
        <taxon>Eukaryota</taxon>
        <taxon>Metamonada</taxon>
        <taxon>Parabasalia</taxon>
        <taxon>Trichomonadida</taxon>
        <taxon>Trichomonadidae</taxon>
        <taxon>Trichomonas</taxon>
    </lineage>
</organism>
<evidence type="ECO:0000313" key="2">
    <source>
        <dbReference type="EMBL" id="EAX96625.1"/>
    </source>
</evidence>
<dbReference type="OrthoDB" id="1183224at2759"/>
<sequence>MNFSPYGNASPYAAQGSMMTNTNVAIQHRNNEKMLQLVRRLTLSPKERAEALHILSVQREQIPGLAPYLWYSPATITALLSEIISIYPYLATNNLNIPLSNRVCNVLTLFQCVAGHDETRTPFVRANIPIYLFPFLHQTSQSREAEYFKLTSLGIIGSLVKAEQPDIIEYLLKADFVPLCLRILQFSQEISRTVAAFIIQKILSDAGGKNYICSTREHIETVLKVLNRVVCDLTRDFSSRLAKHVIGSYQILFEIKEVRNLIASLLPAELKDAKFSPNTDEQFKNLVTTLQNMTTSAKAGVQPLVFSINKKD</sequence>
<dbReference type="AlphaFoldDB" id="A2FEP5"/>
<evidence type="ECO:0000256" key="1">
    <source>
        <dbReference type="ARBA" id="ARBA00006385"/>
    </source>
</evidence>
<accession>A2FEP5</accession>
<dbReference type="FunCoup" id="A2FEP5">
    <property type="interactions" value="470"/>
</dbReference>
<dbReference type="Proteomes" id="UP000001542">
    <property type="component" value="Unassembled WGS sequence"/>
</dbReference>
<reference evidence="2" key="2">
    <citation type="journal article" date="2007" name="Science">
        <title>Draft genome sequence of the sexually transmitted pathogen Trichomonas vaginalis.</title>
        <authorList>
            <person name="Carlton J.M."/>
            <person name="Hirt R.P."/>
            <person name="Silva J.C."/>
            <person name="Delcher A.L."/>
            <person name="Schatz M."/>
            <person name="Zhao Q."/>
            <person name="Wortman J.R."/>
            <person name="Bidwell S.L."/>
            <person name="Alsmark U.C.M."/>
            <person name="Besteiro S."/>
            <person name="Sicheritz-Ponten T."/>
            <person name="Noel C.J."/>
            <person name="Dacks J.B."/>
            <person name="Foster P.G."/>
            <person name="Simillion C."/>
            <person name="Van de Peer Y."/>
            <person name="Miranda-Saavedra D."/>
            <person name="Barton G.J."/>
            <person name="Westrop G.D."/>
            <person name="Mueller S."/>
            <person name="Dessi D."/>
            <person name="Fiori P.L."/>
            <person name="Ren Q."/>
            <person name="Paulsen I."/>
            <person name="Zhang H."/>
            <person name="Bastida-Corcuera F.D."/>
            <person name="Simoes-Barbosa A."/>
            <person name="Brown M.T."/>
            <person name="Hayes R.D."/>
            <person name="Mukherjee M."/>
            <person name="Okumura C.Y."/>
            <person name="Schneider R."/>
            <person name="Smith A.J."/>
            <person name="Vanacova S."/>
            <person name="Villalvazo M."/>
            <person name="Haas B.J."/>
            <person name="Pertea M."/>
            <person name="Feldblyum T.V."/>
            <person name="Utterback T.R."/>
            <person name="Shu C.L."/>
            <person name="Osoegawa K."/>
            <person name="de Jong P.J."/>
            <person name="Hrdy I."/>
            <person name="Horvathova L."/>
            <person name="Zubacova Z."/>
            <person name="Dolezal P."/>
            <person name="Malik S.B."/>
            <person name="Logsdon J.M. Jr."/>
            <person name="Henze K."/>
            <person name="Gupta A."/>
            <person name="Wang C.C."/>
            <person name="Dunne R.L."/>
            <person name="Upcroft J.A."/>
            <person name="Upcroft P."/>
            <person name="White O."/>
            <person name="Salzberg S.L."/>
            <person name="Tang P."/>
            <person name="Chiu C.-H."/>
            <person name="Lee Y.-S."/>
            <person name="Embley T.M."/>
            <person name="Coombs G.H."/>
            <person name="Mottram J.C."/>
            <person name="Tachezy J."/>
            <person name="Fraser-Liggett C.M."/>
            <person name="Johnson P.J."/>
        </authorList>
    </citation>
    <scope>NUCLEOTIDE SEQUENCE [LARGE SCALE GENOMIC DNA]</scope>
    <source>
        <strain evidence="2">G3</strain>
    </source>
</reference>
<comment type="similarity">
    <text evidence="1">Belongs to the CNOT9 family.</text>
</comment>
<keyword evidence="3" id="KW-1185">Reference proteome</keyword>
<reference evidence="2" key="1">
    <citation type="submission" date="2006-10" db="EMBL/GenBank/DDBJ databases">
        <authorList>
            <person name="Amadeo P."/>
            <person name="Zhao Q."/>
            <person name="Wortman J."/>
            <person name="Fraser-Liggett C."/>
            <person name="Carlton J."/>
        </authorList>
    </citation>
    <scope>NUCLEOTIDE SEQUENCE</scope>
    <source>
        <strain evidence="2">G3</strain>
    </source>
</reference>
<dbReference type="InParanoid" id="A2FEP5"/>
<dbReference type="RefSeq" id="XP_001309555.1">
    <property type="nucleotide sequence ID" value="XM_001309554.1"/>
</dbReference>
<dbReference type="GO" id="GO:0000932">
    <property type="term" value="C:P-body"/>
    <property type="evidence" value="ECO:0000318"/>
    <property type="project" value="GO_Central"/>
</dbReference>